<sequence length="52" mass="5751">MDSQEERRLLNKPNSLFPGCPRTTTLTNVAVQGPLQSEAPQSGRDVHHSPPR</sequence>
<organism evidence="2 3">
    <name type="scientific">Phytophthora aleatoria</name>
    <dbReference type="NCBI Taxonomy" id="2496075"/>
    <lineage>
        <taxon>Eukaryota</taxon>
        <taxon>Sar</taxon>
        <taxon>Stramenopiles</taxon>
        <taxon>Oomycota</taxon>
        <taxon>Peronosporomycetes</taxon>
        <taxon>Peronosporales</taxon>
        <taxon>Peronosporaceae</taxon>
        <taxon>Phytophthora</taxon>
    </lineage>
</organism>
<name>A0A8J5JDC3_9STRA</name>
<feature type="region of interest" description="Disordered" evidence="1">
    <location>
        <begin position="1"/>
        <end position="52"/>
    </location>
</feature>
<gene>
    <name evidence="2" type="ORF">JG688_00005026</name>
</gene>
<dbReference type="AlphaFoldDB" id="A0A8J5JDC3"/>
<evidence type="ECO:0000313" key="3">
    <source>
        <dbReference type="Proteomes" id="UP000709295"/>
    </source>
</evidence>
<protein>
    <submittedName>
        <fullName evidence="2">Uncharacterized protein</fullName>
    </submittedName>
</protein>
<reference evidence="2" key="1">
    <citation type="submission" date="2021-01" db="EMBL/GenBank/DDBJ databases">
        <title>Phytophthora aleatoria, a newly-described species from Pinus radiata is distinct from Phytophthora cactorum isolates based on comparative genomics.</title>
        <authorList>
            <person name="Mcdougal R."/>
            <person name="Panda P."/>
            <person name="Williams N."/>
            <person name="Studholme D.J."/>
        </authorList>
    </citation>
    <scope>NUCLEOTIDE SEQUENCE</scope>
    <source>
        <strain evidence="2">NZFS 4037</strain>
    </source>
</reference>
<evidence type="ECO:0000256" key="1">
    <source>
        <dbReference type="SAM" id="MobiDB-lite"/>
    </source>
</evidence>
<evidence type="ECO:0000313" key="2">
    <source>
        <dbReference type="EMBL" id="KAG6970109.1"/>
    </source>
</evidence>
<feature type="compositionally biased region" description="Polar residues" evidence="1">
    <location>
        <begin position="22"/>
        <end position="40"/>
    </location>
</feature>
<proteinExistence type="predicted"/>
<dbReference type="Proteomes" id="UP000709295">
    <property type="component" value="Unassembled WGS sequence"/>
</dbReference>
<keyword evidence="3" id="KW-1185">Reference proteome</keyword>
<dbReference type="EMBL" id="JAENGY010000191">
    <property type="protein sequence ID" value="KAG6970109.1"/>
    <property type="molecule type" value="Genomic_DNA"/>
</dbReference>
<accession>A0A8J5JDC3</accession>
<comment type="caution">
    <text evidence="2">The sequence shown here is derived from an EMBL/GenBank/DDBJ whole genome shotgun (WGS) entry which is preliminary data.</text>
</comment>